<dbReference type="InterPro" id="IPR052711">
    <property type="entry name" value="Zinc_ADH-like"/>
</dbReference>
<dbReference type="Gene3D" id="3.90.180.10">
    <property type="entry name" value="Medium-chain alcohol dehydrogenases, catalytic domain"/>
    <property type="match status" value="2"/>
</dbReference>
<feature type="domain" description="Enoyl reductase (ER)" evidence="2">
    <location>
        <begin position="19"/>
        <end position="387"/>
    </location>
</feature>
<dbReference type="Proteomes" id="UP000298390">
    <property type="component" value="Unassembled WGS sequence"/>
</dbReference>
<organism evidence="3 4">
    <name type="scientific">Rhodofomes roseus</name>
    <dbReference type="NCBI Taxonomy" id="34475"/>
    <lineage>
        <taxon>Eukaryota</taxon>
        <taxon>Fungi</taxon>
        <taxon>Dikarya</taxon>
        <taxon>Basidiomycota</taxon>
        <taxon>Agaricomycotina</taxon>
        <taxon>Agaricomycetes</taxon>
        <taxon>Polyporales</taxon>
        <taxon>Rhodofomes</taxon>
    </lineage>
</organism>
<dbReference type="AlphaFoldDB" id="A0A4Y9YUC7"/>
<name>A0A4Y9YUC7_9APHY</name>
<dbReference type="EMBL" id="SEKV01000091">
    <property type="protein sequence ID" value="TFY64679.1"/>
    <property type="molecule type" value="Genomic_DNA"/>
</dbReference>
<dbReference type="InterPro" id="IPR036291">
    <property type="entry name" value="NAD(P)-bd_dom_sf"/>
</dbReference>
<gene>
    <name evidence="3" type="ORF">EVJ58_g2458</name>
</gene>
<dbReference type="PANTHER" id="PTHR45033:SF3">
    <property type="entry name" value="DEHYDROGENASE, PUTATIVE (AFU_ORTHOLOGUE AFUA_2G13270)-RELATED"/>
    <property type="match status" value="1"/>
</dbReference>
<dbReference type="Pfam" id="PF00107">
    <property type="entry name" value="ADH_zinc_N"/>
    <property type="match status" value="1"/>
</dbReference>
<dbReference type="Gene3D" id="3.40.50.720">
    <property type="entry name" value="NAD(P)-binding Rossmann-like Domain"/>
    <property type="match status" value="1"/>
</dbReference>
<dbReference type="GO" id="GO:0016491">
    <property type="term" value="F:oxidoreductase activity"/>
    <property type="evidence" value="ECO:0007669"/>
    <property type="project" value="InterPro"/>
</dbReference>
<protein>
    <recommendedName>
        <fullName evidence="2">Enoyl reductase (ER) domain-containing protein</fullName>
    </recommendedName>
</protein>
<evidence type="ECO:0000313" key="4">
    <source>
        <dbReference type="Proteomes" id="UP000298390"/>
    </source>
</evidence>
<dbReference type="PANTHER" id="PTHR45033">
    <property type="match status" value="1"/>
</dbReference>
<reference evidence="3 4" key="1">
    <citation type="submission" date="2019-01" db="EMBL/GenBank/DDBJ databases">
        <title>Genome sequencing of the rare red list fungi Fomitopsis rosea.</title>
        <authorList>
            <person name="Buettner E."/>
            <person name="Kellner H."/>
        </authorList>
    </citation>
    <scope>NUCLEOTIDE SEQUENCE [LARGE SCALE GENOMIC DNA]</scope>
    <source>
        <strain evidence="3 4">DSM 105464</strain>
    </source>
</reference>
<comment type="caution">
    <text evidence="3">The sequence shown here is derived from an EMBL/GenBank/DDBJ whole genome shotgun (WGS) entry which is preliminary data.</text>
</comment>
<dbReference type="STRING" id="34475.A0A4Y9YUC7"/>
<dbReference type="FunFam" id="3.40.50.720:FF:000481">
    <property type="entry name" value="Alcohol dehydrogenase, variant"/>
    <property type="match status" value="1"/>
</dbReference>
<dbReference type="SUPFAM" id="SSF50129">
    <property type="entry name" value="GroES-like"/>
    <property type="match status" value="1"/>
</dbReference>
<dbReference type="SUPFAM" id="SSF51735">
    <property type="entry name" value="NAD(P)-binding Rossmann-fold domains"/>
    <property type="match status" value="1"/>
</dbReference>
<evidence type="ECO:0000313" key="3">
    <source>
        <dbReference type="EMBL" id="TFY64679.1"/>
    </source>
</evidence>
<feature type="region of interest" description="Disordered" evidence="1">
    <location>
        <begin position="89"/>
        <end position="118"/>
    </location>
</feature>
<dbReference type="SMART" id="SM00829">
    <property type="entry name" value="PKS_ER"/>
    <property type="match status" value="1"/>
</dbReference>
<accession>A0A4Y9YUC7</accession>
<dbReference type="InterPro" id="IPR011032">
    <property type="entry name" value="GroES-like_sf"/>
</dbReference>
<evidence type="ECO:0000256" key="1">
    <source>
        <dbReference type="SAM" id="MobiDB-lite"/>
    </source>
</evidence>
<sequence>MSQLPTSTKAITLRESPAGREPRYHDAALEQRAIPSLQKGQVLVKIGAAGFNHREVWIRKGLYPGLAFGAVFGADGAGTHSTNPVLARASQRARDRRCRGGHGRPPSEQASIPGPHAWLEEPPRCTRVTVGAQYQTSSAELKLATSSKFVILGGGKVVPLGTFAEYVAVDRDQVVLTPDHLNDVQAAAWPLGGLTAWRASVVNAHVEKGDNVLITGIGGGVALLAMQICLARGANVYVSSGSEDKISQAVSLGAKAGVNYKSDEWPTQLEKQLQQNSPEMPILSAVIDSGGGNIMSNVSKILKPGGCVVIYGMTGSPAVTFTMREVLKNQRVIGSTMGSHKDLVDATAFLAQHRLVPIVSHVLDGLENAEQGFELISKGKQFGKVVIRIKHEDVGASRALL</sequence>
<dbReference type="CDD" id="cd05188">
    <property type="entry name" value="MDR"/>
    <property type="match status" value="1"/>
</dbReference>
<proteinExistence type="predicted"/>
<dbReference type="InterPro" id="IPR020843">
    <property type="entry name" value="ER"/>
</dbReference>
<evidence type="ECO:0000259" key="2">
    <source>
        <dbReference type="SMART" id="SM00829"/>
    </source>
</evidence>
<dbReference type="InterPro" id="IPR013149">
    <property type="entry name" value="ADH-like_C"/>
</dbReference>